<proteinExistence type="predicted"/>
<keyword evidence="2" id="KW-0863">Zinc-finger</keyword>
<evidence type="ECO:0000313" key="6">
    <source>
        <dbReference type="EMBL" id="KOB74169.1"/>
    </source>
</evidence>
<dbReference type="EMBL" id="JTDY01001332">
    <property type="protein sequence ID" value="KOB74169.1"/>
    <property type="molecule type" value="Genomic_DNA"/>
</dbReference>
<keyword evidence="4" id="KW-0472">Membrane</keyword>
<accession>A0A0L7LFM3</accession>
<evidence type="ECO:0000256" key="4">
    <source>
        <dbReference type="SAM" id="Phobius"/>
    </source>
</evidence>
<reference evidence="6 7" key="1">
    <citation type="journal article" date="2015" name="Genome Biol. Evol.">
        <title>The genome of winter moth (Operophtera brumata) provides a genomic perspective on sexual dimorphism and phenology.</title>
        <authorList>
            <person name="Derks M.F."/>
            <person name="Smit S."/>
            <person name="Salis L."/>
            <person name="Schijlen E."/>
            <person name="Bossers A."/>
            <person name="Mateman C."/>
            <person name="Pijl A.S."/>
            <person name="de Ridder D."/>
            <person name="Groenen M.A."/>
            <person name="Visser M.E."/>
            <person name="Megens H.J."/>
        </authorList>
    </citation>
    <scope>NUCLEOTIDE SEQUENCE [LARGE SCALE GENOMIC DNA]</scope>
    <source>
        <strain evidence="6">WM2013NL</strain>
        <tissue evidence="6">Head and thorax</tissue>
    </source>
</reference>
<name>A0A0L7LFM3_OPEBR</name>
<protein>
    <submittedName>
        <fullName evidence="6">Modifier of mdg4</fullName>
    </submittedName>
</protein>
<dbReference type="Pfam" id="PF04500">
    <property type="entry name" value="FLYWCH"/>
    <property type="match status" value="2"/>
</dbReference>
<organism evidence="6 7">
    <name type="scientific">Operophtera brumata</name>
    <name type="common">Winter moth</name>
    <name type="synonym">Phalaena brumata</name>
    <dbReference type="NCBI Taxonomy" id="104452"/>
    <lineage>
        <taxon>Eukaryota</taxon>
        <taxon>Metazoa</taxon>
        <taxon>Ecdysozoa</taxon>
        <taxon>Arthropoda</taxon>
        <taxon>Hexapoda</taxon>
        <taxon>Insecta</taxon>
        <taxon>Pterygota</taxon>
        <taxon>Neoptera</taxon>
        <taxon>Endopterygota</taxon>
        <taxon>Lepidoptera</taxon>
        <taxon>Glossata</taxon>
        <taxon>Ditrysia</taxon>
        <taxon>Geometroidea</taxon>
        <taxon>Geometridae</taxon>
        <taxon>Larentiinae</taxon>
        <taxon>Operophtera</taxon>
    </lineage>
</organism>
<dbReference type="GO" id="GO:0008270">
    <property type="term" value="F:zinc ion binding"/>
    <property type="evidence" value="ECO:0007669"/>
    <property type="project" value="UniProtKB-KW"/>
</dbReference>
<dbReference type="InterPro" id="IPR007588">
    <property type="entry name" value="Znf_FLYWCH"/>
</dbReference>
<comment type="caution">
    <text evidence="6">The sequence shown here is derived from an EMBL/GenBank/DDBJ whole genome shotgun (WGS) entry which is preliminary data.</text>
</comment>
<evidence type="ECO:0000256" key="2">
    <source>
        <dbReference type="ARBA" id="ARBA00022771"/>
    </source>
</evidence>
<evidence type="ECO:0000256" key="1">
    <source>
        <dbReference type="ARBA" id="ARBA00022723"/>
    </source>
</evidence>
<dbReference type="Proteomes" id="UP000037510">
    <property type="component" value="Unassembled WGS sequence"/>
</dbReference>
<keyword evidence="3" id="KW-0862">Zinc</keyword>
<feature type="transmembrane region" description="Helical" evidence="4">
    <location>
        <begin position="87"/>
        <end position="107"/>
    </location>
</feature>
<dbReference type="Gene3D" id="2.20.25.240">
    <property type="match status" value="2"/>
</dbReference>
<evidence type="ECO:0000313" key="7">
    <source>
        <dbReference type="Proteomes" id="UP000037510"/>
    </source>
</evidence>
<evidence type="ECO:0000259" key="5">
    <source>
        <dbReference type="Pfam" id="PF04500"/>
    </source>
</evidence>
<evidence type="ECO:0000256" key="3">
    <source>
        <dbReference type="ARBA" id="ARBA00022833"/>
    </source>
</evidence>
<keyword evidence="7" id="KW-1185">Reference proteome</keyword>
<gene>
    <name evidence="6" type="ORF">OBRU01_09538</name>
</gene>
<keyword evidence="4" id="KW-1133">Transmembrane helix</keyword>
<feature type="domain" description="FLYWCH-type" evidence="5">
    <location>
        <begin position="100"/>
        <end position="159"/>
    </location>
</feature>
<keyword evidence="4" id="KW-0812">Transmembrane</keyword>
<sequence>METTSFVSETIHFGAAMVNTILAGFTAVVFVTSRRGKEQIIYKRHRYYHECARGDKIRWKCPKKGCMAFCYTVEGAVVEILNYHQHLVTYIVLFIFAALFVTSSRGYDQIFYKGFKFYKEYSKLGRKSNGRWRCTKRKCKAFIHTLDSSITHAYEAHDHN</sequence>
<feature type="domain" description="FLYWCH-type" evidence="5">
    <location>
        <begin position="30"/>
        <end position="86"/>
    </location>
</feature>
<keyword evidence="1" id="KW-0479">Metal-binding</keyword>
<dbReference type="AlphaFoldDB" id="A0A0L7LFM3"/>
<feature type="transmembrane region" description="Helical" evidence="4">
    <location>
        <begin position="12"/>
        <end position="33"/>
    </location>
</feature>